<dbReference type="AlphaFoldDB" id="A0A6M5YUS0"/>
<evidence type="ECO:0000313" key="1">
    <source>
        <dbReference type="EMBL" id="QJW97788.1"/>
    </source>
</evidence>
<protein>
    <submittedName>
        <fullName evidence="1">Uncharacterized protein</fullName>
    </submittedName>
</protein>
<dbReference type="RefSeq" id="WP_171473099.1">
    <property type="nucleotide sequence ID" value="NZ_CP053452.2"/>
</dbReference>
<dbReference type="Proteomes" id="UP000503447">
    <property type="component" value="Chromosome"/>
</dbReference>
<reference evidence="2" key="1">
    <citation type="submission" date="2020-05" db="EMBL/GenBank/DDBJ databases">
        <title>Frigoriglobus tundricola gen. nov., sp. nov., a psychrotolerant cellulolytic planctomycete of the family Gemmataceae with two divergent copies of 16S rRNA gene.</title>
        <authorList>
            <person name="Kulichevskaya I.S."/>
            <person name="Ivanova A.A."/>
            <person name="Naumoff D.G."/>
            <person name="Beletsky A.V."/>
            <person name="Rijpstra W.I.C."/>
            <person name="Sinninghe Damste J.S."/>
            <person name="Mardanov A.V."/>
            <person name="Ravin N.V."/>
            <person name="Dedysh S.N."/>
        </authorList>
    </citation>
    <scope>NUCLEOTIDE SEQUENCE [LARGE SCALE GENOMIC DNA]</scope>
    <source>
        <strain evidence="2">PL17</strain>
    </source>
</reference>
<keyword evidence="2" id="KW-1185">Reference proteome</keyword>
<sequence>MTWVVLFSPSSENATFNILAPFVAWALAEALTRPRAWVGGAWLLASLLLMGVATTDASGPLRHFFREYCATTWGALMFQVWLVADLGRRRGDVLPEVVEARPVRSAERLDDATGRSLTSSPA</sequence>
<evidence type="ECO:0000313" key="2">
    <source>
        <dbReference type="Proteomes" id="UP000503447"/>
    </source>
</evidence>
<dbReference type="EMBL" id="CP053452">
    <property type="protein sequence ID" value="QJW97788.1"/>
    <property type="molecule type" value="Genomic_DNA"/>
</dbReference>
<proteinExistence type="predicted"/>
<accession>A0A6M5YUS0</accession>
<gene>
    <name evidence="1" type="ORF">FTUN_5368</name>
</gene>
<organism evidence="1 2">
    <name type="scientific">Frigoriglobus tundricola</name>
    <dbReference type="NCBI Taxonomy" id="2774151"/>
    <lineage>
        <taxon>Bacteria</taxon>
        <taxon>Pseudomonadati</taxon>
        <taxon>Planctomycetota</taxon>
        <taxon>Planctomycetia</taxon>
        <taxon>Gemmatales</taxon>
        <taxon>Gemmataceae</taxon>
        <taxon>Frigoriglobus</taxon>
    </lineage>
</organism>
<name>A0A6M5YUS0_9BACT</name>
<dbReference type="KEGG" id="ftj:FTUN_5368"/>